<dbReference type="Proteomes" id="UP000028582">
    <property type="component" value="Unassembled WGS sequence"/>
</dbReference>
<gene>
    <name evidence="1" type="ORF">F444_12574</name>
</gene>
<organism evidence="1 2">
    <name type="scientific">Phytophthora nicotianae P1976</name>
    <dbReference type="NCBI Taxonomy" id="1317066"/>
    <lineage>
        <taxon>Eukaryota</taxon>
        <taxon>Sar</taxon>
        <taxon>Stramenopiles</taxon>
        <taxon>Oomycota</taxon>
        <taxon>Peronosporomycetes</taxon>
        <taxon>Peronosporales</taxon>
        <taxon>Peronosporaceae</taxon>
        <taxon>Phytophthora</taxon>
    </lineage>
</organism>
<name>A0A080ZWK3_PHYNI</name>
<protein>
    <submittedName>
        <fullName evidence="1">Uncharacterized protein</fullName>
    </submittedName>
</protein>
<reference evidence="1 2" key="1">
    <citation type="submission" date="2013-11" db="EMBL/GenBank/DDBJ databases">
        <title>The Genome Sequence of Phytophthora parasitica P1976.</title>
        <authorList>
            <consortium name="The Broad Institute Genomics Platform"/>
            <person name="Russ C."/>
            <person name="Tyler B."/>
            <person name="Panabieres F."/>
            <person name="Shan W."/>
            <person name="Tripathy S."/>
            <person name="Grunwald N."/>
            <person name="Machado M."/>
            <person name="Johnson C.S."/>
            <person name="Walker B."/>
            <person name="Young S."/>
            <person name="Zeng Q."/>
            <person name="Gargeya S."/>
            <person name="Fitzgerald M."/>
            <person name="Haas B."/>
            <person name="Abouelleil A."/>
            <person name="Allen A.W."/>
            <person name="Alvarado L."/>
            <person name="Arachchi H.M."/>
            <person name="Berlin A.M."/>
            <person name="Chapman S.B."/>
            <person name="Gainer-Dewar J."/>
            <person name="Goldberg J."/>
            <person name="Griggs A."/>
            <person name="Gujja S."/>
            <person name="Hansen M."/>
            <person name="Howarth C."/>
            <person name="Imamovic A."/>
            <person name="Ireland A."/>
            <person name="Larimer J."/>
            <person name="McCowan C."/>
            <person name="Murphy C."/>
            <person name="Pearson M."/>
            <person name="Poon T.W."/>
            <person name="Priest M."/>
            <person name="Roberts A."/>
            <person name="Saif S."/>
            <person name="Shea T."/>
            <person name="Sisk P."/>
            <person name="Sykes S."/>
            <person name="Wortman J."/>
            <person name="Nusbaum C."/>
            <person name="Birren B."/>
        </authorList>
    </citation>
    <scope>NUCLEOTIDE SEQUENCE [LARGE SCALE GENOMIC DNA]</scope>
    <source>
        <strain evidence="1 2">P1976</strain>
    </source>
</reference>
<proteinExistence type="predicted"/>
<accession>A0A080ZWK3</accession>
<evidence type="ECO:0000313" key="1">
    <source>
        <dbReference type="EMBL" id="ETO71014.1"/>
    </source>
</evidence>
<dbReference type="EMBL" id="ANJA01002241">
    <property type="protein sequence ID" value="ETO71014.1"/>
    <property type="molecule type" value="Genomic_DNA"/>
</dbReference>
<evidence type="ECO:0000313" key="2">
    <source>
        <dbReference type="Proteomes" id="UP000028582"/>
    </source>
</evidence>
<comment type="caution">
    <text evidence="1">The sequence shown here is derived from an EMBL/GenBank/DDBJ whole genome shotgun (WGS) entry which is preliminary data.</text>
</comment>
<dbReference type="AlphaFoldDB" id="A0A080ZWK3"/>
<sequence length="53" mass="5837">MANSMPVRLQSGKSQTSAYGNIALGGGFEVLDYYKDTNIMFVGTEIENDPEYL</sequence>